<reference evidence="1" key="1">
    <citation type="journal article" date="2014" name="Int. J. Syst. Evol. Microbiol.">
        <title>Complete genome sequence of Corynebacterium casei LMG S-19264T (=DSM 44701T), isolated from a smear-ripened cheese.</title>
        <authorList>
            <consortium name="US DOE Joint Genome Institute (JGI-PGF)"/>
            <person name="Walter F."/>
            <person name="Albersmeier A."/>
            <person name="Kalinowski J."/>
            <person name="Ruckert C."/>
        </authorList>
    </citation>
    <scope>NUCLEOTIDE SEQUENCE</scope>
    <source>
        <strain evidence="1">CCM 8433</strain>
    </source>
</reference>
<dbReference type="Pfam" id="PF17924">
    <property type="entry name" value="TetR_C_19"/>
    <property type="match status" value="1"/>
</dbReference>
<protein>
    <recommendedName>
        <fullName evidence="3">HTH tetR-type domain-containing protein</fullName>
    </recommendedName>
</protein>
<dbReference type="RefSeq" id="WP_188368358.1">
    <property type="nucleotide sequence ID" value="NZ_BMDT01000012.1"/>
</dbReference>
<evidence type="ECO:0000313" key="1">
    <source>
        <dbReference type="EMBL" id="GGI66532.1"/>
    </source>
</evidence>
<dbReference type="EMBL" id="BMDT01000012">
    <property type="protein sequence ID" value="GGI66532.1"/>
    <property type="molecule type" value="Genomic_DNA"/>
</dbReference>
<sequence length="207" mass="25191">MPKETFLNLPTERQQRIDTILLDVFFNKHLSQVNVSEIVEKMQMSRGAFYKYFEDLEDAHHYIVKKYSAIIHQDILQYAMMDESNFFKGIRNYFTWCTHLDKNEDYWKGLVLLTRINYQSTVKQTDFKRDSIYAEKWMALLEKNHYQIDSPEEATRLLFFMMEMVNDSLTNWIMNEWSPKDFLQDFDYRIKWITQGIAKKRKEDENQ</sequence>
<dbReference type="AlphaFoldDB" id="A0A917N737"/>
<dbReference type="InterPro" id="IPR050624">
    <property type="entry name" value="HTH-type_Tx_Regulator"/>
</dbReference>
<keyword evidence="2" id="KW-1185">Reference proteome</keyword>
<dbReference type="InterPro" id="IPR009057">
    <property type="entry name" value="Homeodomain-like_sf"/>
</dbReference>
<comment type="caution">
    <text evidence="1">The sequence shown here is derived from an EMBL/GenBank/DDBJ whole genome shotgun (WGS) entry which is preliminary data.</text>
</comment>
<dbReference type="PANTHER" id="PTHR43479:SF11">
    <property type="entry name" value="ACREF_ENVCD OPERON REPRESSOR-RELATED"/>
    <property type="match status" value="1"/>
</dbReference>
<dbReference type="PANTHER" id="PTHR43479">
    <property type="entry name" value="ACREF/ENVCD OPERON REPRESSOR-RELATED"/>
    <property type="match status" value="1"/>
</dbReference>
<dbReference type="Gene3D" id="1.10.357.10">
    <property type="entry name" value="Tetracycline Repressor, domain 2"/>
    <property type="match status" value="1"/>
</dbReference>
<accession>A0A917N737</accession>
<evidence type="ECO:0000313" key="2">
    <source>
        <dbReference type="Proteomes" id="UP000622610"/>
    </source>
</evidence>
<dbReference type="Proteomes" id="UP000622610">
    <property type="component" value="Unassembled WGS sequence"/>
</dbReference>
<name>A0A917N737_9ENTE</name>
<dbReference type="SUPFAM" id="SSF46689">
    <property type="entry name" value="Homeodomain-like"/>
    <property type="match status" value="1"/>
</dbReference>
<evidence type="ECO:0008006" key="3">
    <source>
        <dbReference type="Google" id="ProtNLM"/>
    </source>
</evidence>
<proteinExistence type="predicted"/>
<reference evidence="1" key="2">
    <citation type="submission" date="2020-09" db="EMBL/GenBank/DDBJ databases">
        <authorList>
            <person name="Sun Q."/>
            <person name="Sedlacek I."/>
        </authorList>
    </citation>
    <scope>NUCLEOTIDE SEQUENCE</scope>
    <source>
        <strain evidence="1">CCM 8433</strain>
    </source>
</reference>
<gene>
    <name evidence="1" type="ORF">GCM10011482_21860</name>
</gene>
<organism evidence="1 2">
    <name type="scientific">Enterococcus alcedinis</name>
    <dbReference type="NCBI Taxonomy" id="1274384"/>
    <lineage>
        <taxon>Bacteria</taxon>
        <taxon>Bacillati</taxon>
        <taxon>Bacillota</taxon>
        <taxon>Bacilli</taxon>
        <taxon>Lactobacillales</taxon>
        <taxon>Enterococcaceae</taxon>
        <taxon>Enterococcus</taxon>
    </lineage>
</organism>